<evidence type="ECO:0000256" key="3">
    <source>
        <dbReference type="ARBA" id="ARBA00023274"/>
    </source>
</evidence>
<dbReference type="GeneID" id="25978772"/>
<dbReference type="PROSITE" id="PS00962">
    <property type="entry name" value="RIBOSOMAL_S2_1"/>
    <property type="match status" value="1"/>
</dbReference>
<dbReference type="PRINTS" id="PR00395">
    <property type="entry name" value="RIBOSOMALS2"/>
</dbReference>
<dbReference type="HOGENOM" id="CLU_040318_4_2_1"/>
<dbReference type="InterPro" id="IPR018130">
    <property type="entry name" value="Ribosomal_uS2_CS"/>
</dbReference>
<dbReference type="STRING" id="655863.F0XG07"/>
<dbReference type="PANTHER" id="PTHR12534">
    <property type="entry name" value="30S RIBOSOMAL PROTEIN S2 PROKARYOTIC AND ORGANELLAR"/>
    <property type="match status" value="1"/>
</dbReference>
<dbReference type="CDD" id="cd01425">
    <property type="entry name" value="RPS2"/>
    <property type="match status" value="1"/>
</dbReference>
<dbReference type="HAMAP" id="MF_00291_B">
    <property type="entry name" value="Ribosomal_uS2_B"/>
    <property type="match status" value="1"/>
</dbReference>
<comment type="similarity">
    <text evidence="1">Belongs to the universal ribosomal protein uS2 family.</text>
</comment>
<reference evidence="4 5" key="1">
    <citation type="journal article" date="2011" name="Proc. Natl. Acad. Sci. U.S.A.">
        <title>Genome and transcriptome analyses of the mountain pine beetle-fungal symbiont Grosmannia clavigera, a lodgepole pine pathogen.</title>
        <authorList>
            <person name="DiGuistini S."/>
            <person name="Wang Y."/>
            <person name="Liao N.Y."/>
            <person name="Taylor G."/>
            <person name="Tanguay P."/>
            <person name="Feau N."/>
            <person name="Henrissat B."/>
            <person name="Chan S.K."/>
            <person name="Hesse-Orce U."/>
            <person name="Alamouti S.M."/>
            <person name="Tsui C.K.M."/>
            <person name="Docking R.T."/>
            <person name="Levasseur A."/>
            <person name="Haridas S."/>
            <person name="Robertson G."/>
            <person name="Birol I."/>
            <person name="Holt R.A."/>
            <person name="Marra M.A."/>
            <person name="Hamelin R.C."/>
            <person name="Hirst M."/>
            <person name="Jones S.J.M."/>
            <person name="Bohlmann J."/>
            <person name="Breuil C."/>
        </authorList>
    </citation>
    <scope>NUCLEOTIDE SEQUENCE [LARGE SCALE GENOMIC DNA]</scope>
    <source>
        <strain evidence="5">kw1407 / UAMH 11150</strain>
    </source>
</reference>
<dbReference type="InterPro" id="IPR023591">
    <property type="entry name" value="Ribosomal_uS2_flav_dom_sf"/>
</dbReference>
<dbReference type="eggNOG" id="KOG0832">
    <property type="taxonomic scope" value="Eukaryota"/>
</dbReference>
<dbReference type="InterPro" id="IPR001865">
    <property type="entry name" value="Ribosomal_uS2"/>
</dbReference>
<keyword evidence="3" id="KW-0687">Ribonucleoprotein</keyword>
<gene>
    <name evidence="4" type="ORF">CMQ_5449</name>
</gene>
<dbReference type="FunCoup" id="F0XG07">
    <property type="interactions" value="642"/>
</dbReference>
<dbReference type="Proteomes" id="UP000007796">
    <property type="component" value="Unassembled WGS sequence"/>
</dbReference>
<dbReference type="PANTHER" id="PTHR12534:SF0">
    <property type="entry name" value="SMALL RIBOSOMAL SUBUNIT PROTEIN US2M"/>
    <property type="match status" value="1"/>
</dbReference>
<evidence type="ECO:0000256" key="2">
    <source>
        <dbReference type="ARBA" id="ARBA00022980"/>
    </source>
</evidence>
<organism evidence="5">
    <name type="scientific">Grosmannia clavigera (strain kw1407 / UAMH 11150)</name>
    <name type="common">Blue stain fungus</name>
    <name type="synonym">Graphiocladiella clavigera</name>
    <dbReference type="NCBI Taxonomy" id="655863"/>
    <lineage>
        <taxon>Eukaryota</taxon>
        <taxon>Fungi</taxon>
        <taxon>Dikarya</taxon>
        <taxon>Ascomycota</taxon>
        <taxon>Pezizomycotina</taxon>
        <taxon>Sordariomycetes</taxon>
        <taxon>Sordariomycetidae</taxon>
        <taxon>Ophiostomatales</taxon>
        <taxon>Ophiostomataceae</taxon>
        <taxon>Leptographium</taxon>
    </lineage>
</organism>
<keyword evidence="5" id="KW-1185">Reference proteome</keyword>
<name>F0XG07_GROCL</name>
<dbReference type="OrthoDB" id="2320368at2759"/>
<evidence type="ECO:0000313" key="4">
    <source>
        <dbReference type="EMBL" id="EFX03399.1"/>
    </source>
</evidence>
<evidence type="ECO:0000313" key="5">
    <source>
        <dbReference type="Proteomes" id="UP000007796"/>
    </source>
</evidence>
<keyword evidence="2 4" id="KW-0689">Ribosomal protein</keyword>
<dbReference type="SUPFAM" id="SSF52313">
    <property type="entry name" value="Ribosomal protein S2"/>
    <property type="match status" value="1"/>
</dbReference>
<dbReference type="GO" id="GO:0006412">
    <property type="term" value="P:translation"/>
    <property type="evidence" value="ECO:0007669"/>
    <property type="project" value="InterPro"/>
</dbReference>
<protein>
    <submittedName>
        <fullName evidence="4">40S ribosomal protein</fullName>
    </submittedName>
</protein>
<dbReference type="InterPro" id="IPR005706">
    <property type="entry name" value="Ribosomal_uS2_bac/mit/plastid"/>
</dbReference>
<dbReference type="EMBL" id="GL629767">
    <property type="protein sequence ID" value="EFX03399.1"/>
    <property type="molecule type" value="Genomic_DNA"/>
</dbReference>
<dbReference type="GO" id="GO:0005763">
    <property type="term" value="C:mitochondrial small ribosomal subunit"/>
    <property type="evidence" value="ECO:0007669"/>
    <property type="project" value="TreeGrafter"/>
</dbReference>
<evidence type="ECO:0000256" key="1">
    <source>
        <dbReference type="ARBA" id="ARBA00006242"/>
    </source>
</evidence>
<accession>F0XG07</accession>
<dbReference type="RefSeq" id="XP_014172881.1">
    <property type="nucleotide sequence ID" value="XM_014317406.1"/>
</dbReference>
<dbReference type="InParanoid" id="F0XG07"/>
<dbReference type="Gene3D" id="3.40.50.10490">
    <property type="entry name" value="Glucose-6-phosphate isomerase like protein, domain 1"/>
    <property type="match status" value="1"/>
</dbReference>
<proteinExistence type="inferred from homology"/>
<dbReference type="GO" id="GO:0003735">
    <property type="term" value="F:structural constituent of ribosome"/>
    <property type="evidence" value="ECO:0007669"/>
    <property type="project" value="InterPro"/>
</dbReference>
<sequence length="390" mass="41986">MMVDAPATMIIRSVARRVGRPAPFVLHPLCQRALLSTGTTTTTTTAEKMATGISAGEPRAQEAAQGAVPVAAPVAGRAAWGQRRRGAGQPDTIAQDYIAMTRLQRKTLRLGSAVERRYVPGDLLRDPPAPRDVTLELLMASQTHMGHHTSLWNPANARYVLGVRSGVHVIALEQTAAHLRRAARVVEEVAYRAGLILFVGTRRGQMDIVVRAAELADGCHLFTKWTAGTITNRDQILRKAALRIVDENDVETDGGDGLVSDLRPLVPDLVVVLNPLENHVLLHECAMATVPTIGVIDTDADPARVTYAIPANDDSLRSVGVIAGVLGRAGEMGKKRRLRDAADGVVAWTIPPDLAKLMGRAPTEDDEDGQVAGIGGLRRRNWLLQAGRLF</sequence>
<dbReference type="Pfam" id="PF00318">
    <property type="entry name" value="Ribosomal_S2"/>
    <property type="match status" value="1"/>
</dbReference>
<dbReference type="NCBIfam" id="TIGR01011">
    <property type="entry name" value="rpsB_bact"/>
    <property type="match status" value="1"/>
</dbReference>
<dbReference type="AlphaFoldDB" id="F0XG07"/>